<gene>
    <name evidence="1" type="ORF">ABT322_28000</name>
</gene>
<comment type="caution">
    <text evidence="1">The sequence shown here is derived from an EMBL/GenBank/DDBJ whole genome shotgun (WGS) entry which is preliminary data.</text>
</comment>
<evidence type="ECO:0000313" key="1">
    <source>
        <dbReference type="EMBL" id="MER6907502.1"/>
    </source>
</evidence>
<dbReference type="Proteomes" id="UP001490330">
    <property type="component" value="Unassembled WGS sequence"/>
</dbReference>
<protein>
    <submittedName>
        <fullName evidence="1">Uncharacterized protein</fullName>
    </submittedName>
</protein>
<evidence type="ECO:0000313" key="2">
    <source>
        <dbReference type="Proteomes" id="UP001490330"/>
    </source>
</evidence>
<dbReference type="EMBL" id="JBEPCV010000032">
    <property type="protein sequence ID" value="MER6907502.1"/>
    <property type="molecule type" value="Genomic_DNA"/>
</dbReference>
<accession>A0ABV1VLX3</accession>
<dbReference type="RefSeq" id="WP_350715990.1">
    <property type="nucleotide sequence ID" value="NZ_JBEPCO010000003.1"/>
</dbReference>
<name>A0ABV1VLX3_9ACTN</name>
<reference evidence="1 2" key="1">
    <citation type="submission" date="2024-06" db="EMBL/GenBank/DDBJ databases">
        <title>The Natural Products Discovery Center: Release of the First 8490 Sequenced Strains for Exploring Actinobacteria Biosynthetic Diversity.</title>
        <authorList>
            <person name="Kalkreuter E."/>
            <person name="Kautsar S.A."/>
            <person name="Yang D."/>
            <person name="Bader C.D."/>
            <person name="Teijaro C.N."/>
            <person name="Fluegel L."/>
            <person name="Davis C.M."/>
            <person name="Simpson J.R."/>
            <person name="Lauterbach L."/>
            <person name="Steele A.D."/>
            <person name="Gui C."/>
            <person name="Meng S."/>
            <person name="Li G."/>
            <person name="Viehrig K."/>
            <person name="Ye F."/>
            <person name="Su P."/>
            <person name="Kiefer A.F."/>
            <person name="Nichols A."/>
            <person name="Cepeda A.J."/>
            <person name="Yan W."/>
            <person name="Fan B."/>
            <person name="Jiang Y."/>
            <person name="Adhikari A."/>
            <person name="Zheng C.-J."/>
            <person name="Schuster L."/>
            <person name="Cowan T.M."/>
            <person name="Smanski M.J."/>
            <person name="Chevrette M.G."/>
            <person name="De Carvalho L.P.S."/>
            <person name="Shen B."/>
        </authorList>
    </citation>
    <scope>NUCLEOTIDE SEQUENCE [LARGE SCALE GENOMIC DNA]</scope>
    <source>
        <strain evidence="1 2">NPDC000632</strain>
    </source>
</reference>
<organism evidence="1 2">
    <name type="scientific">Streptomyces flaveolus</name>
    <dbReference type="NCBI Taxonomy" id="67297"/>
    <lineage>
        <taxon>Bacteria</taxon>
        <taxon>Bacillati</taxon>
        <taxon>Actinomycetota</taxon>
        <taxon>Actinomycetes</taxon>
        <taxon>Kitasatosporales</taxon>
        <taxon>Streptomycetaceae</taxon>
        <taxon>Streptomyces</taxon>
    </lineage>
</organism>
<keyword evidence="2" id="KW-1185">Reference proteome</keyword>
<proteinExistence type="predicted"/>
<sequence length="41" mass="4275">MSEGSLAQSLVEPDQLAPEQLAVTFLPAMLDTVSEPTATEG</sequence>